<dbReference type="PROSITE" id="PS51257">
    <property type="entry name" value="PROKAR_LIPOPROTEIN"/>
    <property type="match status" value="1"/>
</dbReference>
<keyword evidence="1" id="KW-0732">Signal</keyword>
<dbReference type="AlphaFoldDB" id="A0A395VX68"/>
<evidence type="ECO:0008006" key="4">
    <source>
        <dbReference type="Google" id="ProtNLM"/>
    </source>
</evidence>
<feature type="chain" id="PRO_5017340353" description="Lipoprotein" evidence="1">
    <location>
        <begin position="24"/>
        <end position="437"/>
    </location>
</feature>
<accession>A0A395VX68</accession>
<evidence type="ECO:0000256" key="1">
    <source>
        <dbReference type="SAM" id="SignalP"/>
    </source>
</evidence>
<sequence length="437" mass="47795">MTTMNKRNLYVLLWAFFALIAVSCSDEPAVPGQQGENGSGGTVPTSREGYADPAGVFIVNGGNPGVCAGSLTYIAPDGTVETDVFRKVNGSDLGRSPRALYLCGDKIYILCDDEPETAGTLFICDAKTLQLQKVFKNSDLKYDAPDNVTDTYGTGLRNPMNLAVIDERNVYVVDIEGMFRIDPTKVTTPEDPYNMTLLEGSYSFGNQTSSQQTIETITSGKSLVVSGDRLYAAIGGFWSDPGIVEFVKGEDKARHTLTYDTKYRDAAGIAPEDDGKLFGVTFTRSKKKNCEVHVFNVSGEGLVHESSKVIKGMADPGLGANLAGFAKTGGMLYFHGQTSTIKRCDLGSNKTTDYIDVTQDVKYDEQNTIEMSCNVVVDPTTNRMYVATSKDNWEGRESPQNLLVYDCSGDTPKLLQNLYNQTYNVNGIYPMSQFHRQ</sequence>
<evidence type="ECO:0000313" key="2">
    <source>
        <dbReference type="EMBL" id="RGS80661.1"/>
    </source>
</evidence>
<dbReference type="Proteomes" id="UP000266492">
    <property type="component" value="Unassembled WGS sequence"/>
</dbReference>
<protein>
    <recommendedName>
        <fullName evidence="4">Lipoprotein</fullName>
    </recommendedName>
</protein>
<dbReference type="Pfam" id="PF16819">
    <property type="entry name" value="DUF5074"/>
    <property type="match status" value="1"/>
</dbReference>
<dbReference type="InterPro" id="IPR031815">
    <property type="entry name" value="DUF5074"/>
</dbReference>
<reference evidence="2 3" key="1">
    <citation type="submission" date="2018-08" db="EMBL/GenBank/DDBJ databases">
        <title>A genome reference for cultivated species of the human gut microbiota.</title>
        <authorList>
            <person name="Zou Y."/>
            <person name="Xue W."/>
            <person name="Luo G."/>
        </authorList>
    </citation>
    <scope>NUCLEOTIDE SEQUENCE [LARGE SCALE GENOMIC DNA]</scope>
    <source>
        <strain evidence="2 3">AF20-9LB</strain>
    </source>
</reference>
<dbReference type="Gene3D" id="2.130.10.10">
    <property type="entry name" value="YVTN repeat-like/Quinoprotein amine dehydrogenase"/>
    <property type="match status" value="1"/>
</dbReference>
<dbReference type="EMBL" id="QRVZ01000022">
    <property type="protein sequence ID" value="RGS80661.1"/>
    <property type="molecule type" value="Genomic_DNA"/>
</dbReference>
<feature type="signal peptide" evidence="1">
    <location>
        <begin position="1"/>
        <end position="23"/>
    </location>
</feature>
<organism evidence="2 3">
    <name type="scientific">Bacteroides ovatus</name>
    <dbReference type="NCBI Taxonomy" id="28116"/>
    <lineage>
        <taxon>Bacteria</taxon>
        <taxon>Pseudomonadati</taxon>
        <taxon>Bacteroidota</taxon>
        <taxon>Bacteroidia</taxon>
        <taxon>Bacteroidales</taxon>
        <taxon>Bacteroidaceae</taxon>
        <taxon>Bacteroides</taxon>
    </lineage>
</organism>
<dbReference type="SUPFAM" id="SSF82171">
    <property type="entry name" value="DPP6 N-terminal domain-like"/>
    <property type="match status" value="1"/>
</dbReference>
<evidence type="ECO:0000313" key="3">
    <source>
        <dbReference type="Proteomes" id="UP000266492"/>
    </source>
</evidence>
<gene>
    <name evidence="2" type="ORF">DWX70_21120</name>
</gene>
<name>A0A395VX68_BACOV</name>
<dbReference type="InterPro" id="IPR015943">
    <property type="entry name" value="WD40/YVTN_repeat-like_dom_sf"/>
</dbReference>
<comment type="caution">
    <text evidence="2">The sequence shown here is derived from an EMBL/GenBank/DDBJ whole genome shotgun (WGS) entry which is preliminary data.</text>
</comment>
<proteinExistence type="predicted"/>